<protein>
    <submittedName>
        <fullName evidence="1">Uncharacterized protein</fullName>
    </submittedName>
</protein>
<feature type="non-terminal residue" evidence="1">
    <location>
        <position position="1"/>
    </location>
</feature>
<sequence>DIPYLIQTYQTNLMFSNTYKIIDQFGVQQSLKANFTECSGQWSRRVIGLGTLSPQTMNEVALLIDGKRRGKYHIYLDNILIHRRGGDTVELYRDGMINEIRESFGSLDRS</sequence>
<organism evidence="1">
    <name type="scientific">marine sediment metagenome</name>
    <dbReference type="NCBI Taxonomy" id="412755"/>
    <lineage>
        <taxon>unclassified sequences</taxon>
        <taxon>metagenomes</taxon>
        <taxon>ecological metagenomes</taxon>
    </lineage>
</organism>
<name>X1NEA3_9ZZZZ</name>
<evidence type="ECO:0000313" key="1">
    <source>
        <dbReference type="EMBL" id="GAI16974.1"/>
    </source>
</evidence>
<proteinExistence type="predicted"/>
<gene>
    <name evidence="1" type="ORF">S06H3_11585</name>
</gene>
<comment type="caution">
    <text evidence="1">The sequence shown here is derived from an EMBL/GenBank/DDBJ whole genome shotgun (WGS) entry which is preliminary data.</text>
</comment>
<reference evidence="1" key="1">
    <citation type="journal article" date="2014" name="Front. Microbiol.">
        <title>High frequency of phylogenetically diverse reductive dehalogenase-homologous genes in deep subseafloor sedimentary metagenomes.</title>
        <authorList>
            <person name="Kawai M."/>
            <person name="Futagami T."/>
            <person name="Toyoda A."/>
            <person name="Takaki Y."/>
            <person name="Nishi S."/>
            <person name="Hori S."/>
            <person name="Arai W."/>
            <person name="Tsubouchi T."/>
            <person name="Morono Y."/>
            <person name="Uchiyama I."/>
            <person name="Ito T."/>
            <person name="Fujiyama A."/>
            <person name="Inagaki F."/>
            <person name="Takami H."/>
        </authorList>
    </citation>
    <scope>NUCLEOTIDE SEQUENCE</scope>
    <source>
        <strain evidence="1">Expedition CK06-06</strain>
    </source>
</reference>
<accession>X1NEA3</accession>
<dbReference type="AlphaFoldDB" id="X1NEA3"/>
<dbReference type="EMBL" id="BARV01005674">
    <property type="protein sequence ID" value="GAI16974.1"/>
    <property type="molecule type" value="Genomic_DNA"/>
</dbReference>